<dbReference type="EMBL" id="CP007490">
    <property type="protein sequence ID" value="AIC47750.1"/>
    <property type="molecule type" value="Genomic_DNA"/>
</dbReference>
<evidence type="ECO:0000313" key="8">
    <source>
        <dbReference type="Proteomes" id="UP000067708"/>
    </source>
</evidence>
<protein>
    <submittedName>
        <fullName evidence="7">NADH:flavin oxidoreductase, Old Yellow Enzyme family</fullName>
    </submittedName>
</protein>
<evidence type="ECO:0000256" key="4">
    <source>
        <dbReference type="ARBA" id="ARBA00022857"/>
    </source>
</evidence>
<dbReference type="GO" id="GO:0010181">
    <property type="term" value="F:FMN binding"/>
    <property type="evidence" value="ECO:0007669"/>
    <property type="project" value="InterPro"/>
</dbReference>
<dbReference type="eggNOG" id="COG1902">
    <property type="taxonomic scope" value="Bacteria"/>
</dbReference>
<dbReference type="Gene3D" id="3.20.20.70">
    <property type="entry name" value="Aldolase class I"/>
    <property type="match status" value="1"/>
</dbReference>
<dbReference type="GO" id="GO:0003959">
    <property type="term" value="F:NADPH dehydrogenase activity"/>
    <property type="evidence" value="ECO:0007669"/>
    <property type="project" value="InterPro"/>
</dbReference>
<dbReference type="InterPro" id="IPR001155">
    <property type="entry name" value="OxRdtase_FMN_N"/>
</dbReference>
<dbReference type="AlphaFoldDB" id="A0A060JGA4"/>
<dbReference type="CDD" id="cd02932">
    <property type="entry name" value="OYE_YqiM_FMN"/>
    <property type="match status" value="1"/>
</dbReference>
<sequence>MVKLFEPIKIRDLEIRNRIFIPAMCQYSCENQDGVIGDWHLMHLGARAAGGAGMIIAEASGVTPEGRISPWCPGIWNFEQVAAWARVNLFIHAQGAKSAIQLAHAGRKGSTYRDWSGKGSVPLELGGWQTVSATAEAFDGYEAPRELSTAEVLDLIQDFAKAAKNALLAGFDAVEIHAAHGYLIHQFLSPITNQRTDEFGGPLENRARILLEIIKAIRSEVGDVLPIFVRFSATDYREDGWDVAQTTEVAKWCSELGADLFDISSGGLITGVKIPTGPGYQVPFAEEIARNVSNPVGAVGQITDAHQAENILQAGGVDVILVGRASLRDPNWPLRAAHELSVEIDYWPNQYLRGKFPKDI</sequence>
<dbReference type="RefSeq" id="WP_038502734.1">
    <property type="nucleotide sequence ID" value="NZ_CP007490.1"/>
</dbReference>
<dbReference type="PANTHER" id="PTHR43303">
    <property type="entry name" value="NADPH DEHYDROGENASE C23G7.10C-RELATED"/>
    <property type="match status" value="1"/>
</dbReference>
<keyword evidence="5" id="KW-0560">Oxidoreductase</keyword>
<proteinExistence type="predicted"/>
<dbReference type="HOGENOM" id="CLU_012153_2_0_11"/>
<gene>
    <name evidence="7" type="ORF">Rhola_00009500</name>
</gene>
<comment type="cofactor">
    <cofactor evidence="1">
        <name>FMN</name>
        <dbReference type="ChEBI" id="CHEBI:58210"/>
    </cofactor>
</comment>
<dbReference type="PATRIC" id="fig|529884.3.peg.912"/>
<dbReference type="KEGG" id="rla:Rhola_00009500"/>
<keyword evidence="3" id="KW-0288">FMN</keyword>
<evidence type="ECO:0000256" key="3">
    <source>
        <dbReference type="ARBA" id="ARBA00022643"/>
    </source>
</evidence>
<evidence type="ECO:0000256" key="1">
    <source>
        <dbReference type="ARBA" id="ARBA00001917"/>
    </source>
</evidence>
<evidence type="ECO:0000256" key="2">
    <source>
        <dbReference type="ARBA" id="ARBA00022630"/>
    </source>
</evidence>
<dbReference type="SUPFAM" id="SSF51395">
    <property type="entry name" value="FMN-linked oxidoreductases"/>
    <property type="match status" value="1"/>
</dbReference>
<organism evidence="7 8">
    <name type="scientific">Rhodoluna lacicola</name>
    <dbReference type="NCBI Taxonomy" id="529884"/>
    <lineage>
        <taxon>Bacteria</taxon>
        <taxon>Bacillati</taxon>
        <taxon>Actinomycetota</taxon>
        <taxon>Actinomycetes</taxon>
        <taxon>Micrococcales</taxon>
        <taxon>Microbacteriaceae</taxon>
        <taxon>Luna cluster</taxon>
        <taxon>Luna-1 subcluster</taxon>
        <taxon>Rhodoluna</taxon>
    </lineage>
</organism>
<reference evidence="7 8" key="1">
    <citation type="journal article" date="2014" name="Int. J. Syst. Evol. Microbiol.">
        <title>Rhodoluna lacicola gen. nov., sp. nov., a planktonic freshwater bacterium with stream-lined genome.</title>
        <authorList>
            <person name="Hahn M."/>
            <person name="Schmidt J."/>
            <person name="Taipale S.J."/>
            <person name="Doolittle W.F."/>
            <person name="Koll U."/>
        </authorList>
    </citation>
    <scope>NUCLEOTIDE SEQUENCE [LARGE SCALE GENOMIC DNA]</scope>
    <source>
        <strain evidence="7 8">MWH-Ta8</strain>
    </source>
</reference>
<dbReference type="InterPro" id="IPR044152">
    <property type="entry name" value="YqjM-like"/>
</dbReference>
<keyword evidence="4" id="KW-0521">NADP</keyword>
<dbReference type="PANTHER" id="PTHR43303:SF4">
    <property type="entry name" value="NADPH DEHYDROGENASE C23G7.10C-RELATED"/>
    <property type="match status" value="1"/>
</dbReference>
<dbReference type="OrthoDB" id="3169239at2"/>
<keyword evidence="2" id="KW-0285">Flavoprotein</keyword>
<evidence type="ECO:0000313" key="7">
    <source>
        <dbReference type="EMBL" id="AIC47750.1"/>
    </source>
</evidence>
<dbReference type="InterPro" id="IPR013785">
    <property type="entry name" value="Aldolase_TIM"/>
</dbReference>
<accession>A0A060JGA4</accession>
<dbReference type="Proteomes" id="UP000067708">
    <property type="component" value="Chromosome"/>
</dbReference>
<evidence type="ECO:0000259" key="6">
    <source>
        <dbReference type="Pfam" id="PF00724"/>
    </source>
</evidence>
<dbReference type="GO" id="GO:0050661">
    <property type="term" value="F:NADP binding"/>
    <property type="evidence" value="ECO:0007669"/>
    <property type="project" value="InterPro"/>
</dbReference>
<evidence type="ECO:0000256" key="5">
    <source>
        <dbReference type="ARBA" id="ARBA00023002"/>
    </source>
</evidence>
<keyword evidence="8" id="KW-1185">Reference proteome</keyword>
<dbReference type="STRING" id="529884.Rhola_00009500"/>
<dbReference type="Pfam" id="PF00724">
    <property type="entry name" value="Oxidored_FMN"/>
    <property type="match status" value="1"/>
</dbReference>
<feature type="domain" description="NADH:flavin oxidoreductase/NADH oxidase N-terminal" evidence="6">
    <location>
        <begin position="3"/>
        <end position="341"/>
    </location>
</feature>
<name>A0A060JGA4_9MICO</name>